<sequence length="113" mass="12593">MLSVKYAIVRIGGTQHKISAGEILEVDKLEGKKGQKLTLNEVLLLVDDQKVKIGQPILKTAKVEIEIVDQIKGEKIRAATFKAKARERKVKGFRPLLTRVKILSIMESSGKEN</sequence>
<dbReference type="PANTHER" id="PTHR21349">
    <property type="entry name" value="50S RIBOSOMAL PROTEIN L21"/>
    <property type="match status" value="1"/>
</dbReference>
<evidence type="ECO:0000313" key="7">
    <source>
        <dbReference type="Proteomes" id="UP000230033"/>
    </source>
</evidence>
<comment type="function">
    <text evidence="4 5">This protein binds to 23S rRNA in the presence of protein L20.</text>
</comment>
<proteinExistence type="inferred from homology"/>
<protein>
    <recommendedName>
        <fullName evidence="4">Large ribosomal subunit protein bL21</fullName>
    </recommendedName>
</protein>
<dbReference type="InterPro" id="IPR001787">
    <property type="entry name" value="Ribosomal_bL21"/>
</dbReference>
<evidence type="ECO:0000313" key="6">
    <source>
        <dbReference type="EMBL" id="PIS13943.1"/>
    </source>
</evidence>
<evidence type="ECO:0000256" key="1">
    <source>
        <dbReference type="ARBA" id="ARBA00008563"/>
    </source>
</evidence>
<evidence type="ECO:0000256" key="5">
    <source>
        <dbReference type="RuleBase" id="RU000562"/>
    </source>
</evidence>
<dbReference type="GO" id="GO:0005840">
    <property type="term" value="C:ribosome"/>
    <property type="evidence" value="ECO:0007669"/>
    <property type="project" value="UniProtKB-KW"/>
</dbReference>
<dbReference type="GO" id="GO:0003735">
    <property type="term" value="F:structural constituent of ribosome"/>
    <property type="evidence" value="ECO:0007669"/>
    <property type="project" value="InterPro"/>
</dbReference>
<dbReference type="InterPro" id="IPR036164">
    <property type="entry name" value="bL21-like_sf"/>
</dbReference>
<gene>
    <name evidence="4 6" type="primary">rplU</name>
    <name evidence="6" type="ORF">COT65_01420</name>
</gene>
<name>A0A2H0WMS4_9BACT</name>
<dbReference type="HAMAP" id="MF_01363">
    <property type="entry name" value="Ribosomal_bL21"/>
    <property type="match status" value="1"/>
</dbReference>
<dbReference type="GO" id="GO:1990904">
    <property type="term" value="C:ribonucleoprotein complex"/>
    <property type="evidence" value="ECO:0007669"/>
    <property type="project" value="UniProtKB-KW"/>
</dbReference>
<keyword evidence="4 5" id="KW-0694">RNA-binding</keyword>
<keyword evidence="3 4" id="KW-0687">Ribonucleoprotein</keyword>
<evidence type="ECO:0000256" key="3">
    <source>
        <dbReference type="ARBA" id="ARBA00023274"/>
    </source>
</evidence>
<dbReference type="InterPro" id="IPR028909">
    <property type="entry name" value="bL21-like"/>
</dbReference>
<dbReference type="GO" id="GO:0006412">
    <property type="term" value="P:translation"/>
    <property type="evidence" value="ECO:0007669"/>
    <property type="project" value="UniProtKB-UniRule"/>
</dbReference>
<comment type="caution">
    <text evidence="6">The sequence shown here is derived from an EMBL/GenBank/DDBJ whole genome shotgun (WGS) entry which is preliminary data.</text>
</comment>
<keyword evidence="4 5" id="KW-0699">rRNA-binding</keyword>
<dbReference type="AlphaFoldDB" id="A0A2H0WMS4"/>
<dbReference type="GO" id="GO:0005737">
    <property type="term" value="C:cytoplasm"/>
    <property type="evidence" value="ECO:0007669"/>
    <property type="project" value="UniProtKB-ARBA"/>
</dbReference>
<dbReference type="Proteomes" id="UP000230033">
    <property type="component" value="Unassembled WGS sequence"/>
</dbReference>
<dbReference type="GO" id="GO:0019843">
    <property type="term" value="F:rRNA binding"/>
    <property type="evidence" value="ECO:0007669"/>
    <property type="project" value="UniProtKB-UniRule"/>
</dbReference>
<keyword evidence="2 4" id="KW-0689">Ribosomal protein</keyword>
<evidence type="ECO:0000256" key="2">
    <source>
        <dbReference type="ARBA" id="ARBA00022980"/>
    </source>
</evidence>
<dbReference type="Pfam" id="PF00829">
    <property type="entry name" value="Ribosomal_L21p"/>
    <property type="match status" value="1"/>
</dbReference>
<evidence type="ECO:0000256" key="4">
    <source>
        <dbReference type="HAMAP-Rule" id="MF_01363"/>
    </source>
</evidence>
<comment type="subunit">
    <text evidence="4">Part of the 50S ribosomal subunit. Contacts protein L20.</text>
</comment>
<reference evidence="7" key="1">
    <citation type="submission" date="2017-09" db="EMBL/GenBank/DDBJ databases">
        <title>Depth-based differentiation of microbial function through sediment-hosted aquifers and enrichment of novel symbionts in the deep terrestrial subsurface.</title>
        <authorList>
            <person name="Probst A.J."/>
            <person name="Ladd B."/>
            <person name="Jarett J.K."/>
            <person name="Geller-Mcgrath D.E."/>
            <person name="Sieber C.M.K."/>
            <person name="Emerson J.B."/>
            <person name="Anantharaman K."/>
            <person name="Thomas B.C."/>
            <person name="Malmstrom R."/>
            <person name="Stieglmeier M."/>
            <person name="Klingl A."/>
            <person name="Woyke T."/>
            <person name="Ryan C.M."/>
            <person name="Banfield J.F."/>
        </authorList>
    </citation>
    <scope>NUCLEOTIDE SEQUENCE [LARGE SCALE GENOMIC DNA]</scope>
</reference>
<organism evidence="6 7">
    <name type="scientific">Candidatus Shapirobacteria bacterium CG09_land_8_20_14_0_10_47_13</name>
    <dbReference type="NCBI Taxonomy" id="1974481"/>
    <lineage>
        <taxon>Bacteria</taxon>
        <taxon>Candidatus Shapironibacteriota</taxon>
    </lineage>
</organism>
<comment type="similarity">
    <text evidence="1 4 5">Belongs to the bacterial ribosomal protein bL21 family.</text>
</comment>
<dbReference type="PANTHER" id="PTHR21349:SF0">
    <property type="entry name" value="LARGE RIBOSOMAL SUBUNIT PROTEIN BL21M"/>
    <property type="match status" value="1"/>
</dbReference>
<dbReference type="EMBL" id="PEZJ01000019">
    <property type="protein sequence ID" value="PIS13943.1"/>
    <property type="molecule type" value="Genomic_DNA"/>
</dbReference>
<dbReference type="SUPFAM" id="SSF141091">
    <property type="entry name" value="L21p-like"/>
    <property type="match status" value="1"/>
</dbReference>
<accession>A0A2H0WMS4</accession>
<dbReference type="NCBIfam" id="TIGR00061">
    <property type="entry name" value="L21"/>
    <property type="match status" value="1"/>
</dbReference>